<protein>
    <submittedName>
        <fullName evidence="1">Uncharacterized protein</fullName>
    </submittedName>
</protein>
<proteinExistence type="predicted"/>
<accession>A1B3Q3</accession>
<keyword evidence="2" id="KW-1185">Reference proteome</keyword>
<dbReference type="EnsemblBacteria" id="ABL70147">
    <property type="protein sequence ID" value="ABL70147"/>
    <property type="gene ID" value="Pden_2055"/>
</dbReference>
<organism evidence="1 2">
    <name type="scientific">Paracoccus denitrificans (strain Pd 1222)</name>
    <dbReference type="NCBI Taxonomy" id="318586"/>
    <lineage>
        <taxon>Bacteria</taxon>
        <taxon>Pseudomonadati</taxon>
        <taxon>Pseudomonadota</taxon>
        <taxon>Alphaproteobacteria</taxon>
        <taxon>Rhodobacterales</taxon>
        <taxon>Paracoccaceae</taxon>
        <taxon>Paracoccus</taxon>
    </lineage>
</organism>
<dbReference type="AlphaFoldDB" id="A1B3Q3"/>
<evidence type="ECO:0000313" key="1">
    <source>
        <dbReference type="EMBL" id="ABL70147.1"/>
    </source>
</evidence>
<dbReference type="HOGENOM" id="CLU_1561420_0_0_5"/>
<dbReference type="Proteomes" id="UP000000361">
    <property type="component" value="Chromosome 1"/>
</dbReference>
<gene>
    <name evidence="1" type="ordered locus">Pden_2055</name>
</gene>
<name>A1B3Q3_PARDP</name>
<evidence type="ECO:0000313" key="2">
    <source>
        <dbReference type="Proteomes" id="UP000000361"/>
    </source>
</evidence>
<sequence length="171" mass="17480">MSAGCLGLPTPPLRLPDALDPLGRSGPGRLAAMKLAAPLARLGLAAAWRSFPGLGAADDTAGCRALDFSGFPFLEHGSRQSIGFRDFAPKTPSPRVRVMVHYAGRENPTQGLRHPCDRPGCGIEPAAALPILDSGTTAAGALGKLTLLEPSGLSPGGKLGAGMVDLDGLLH</sequence>
<dbReference type="KEGG" id="pde:Pden_2055"/>
<dbReference type="EMBL" id="CP000489">
    <property type="protein sequence ID" value="ABL70147.1"/>
    <property type="molecule type" value="Genomic_DNA"/>
</dbReference>
<reference evidence="2" key="1">
    <citation type="submission" date="2006-12" db="EMBL/GenBank/DDBJ databases">
        <title>Complete sequence of chromosome 1 of Paracoccus denitrificans PD1222.</title>
        <authorList>
            <person name="Copeland A."/>
            <person name="Lucas S."/>
            <person name="Lapidus A."/>
            <person name="Barry K."/>
            <person name="Detter J.C."/>
            <person name="Glavina del Rio T."/>
            <person name="Hammon N."/>
            <person name="Israni S."/>
            <person name="Dalin E."/>
            <person name="Tice H."/>
            <person name="Pitluck S."/>
            <person name="Munk A.C."/>
            <person name="Brettin T."/>
            <person name="Bruce D."/>
            <person name="Han C."/>
            <person name="Tapia R."/>
            <person name="Gilna P."/>
            <person name="Schmutz J."/>
            <person name="Larimer F."/>
            <person name="Land M."/>
            <person name="Hauser L."/>
            <person name="Kyrpides N."/>
            <person name="Lykidis A."/>
            <person name="Spiro S."/>
            <person name="Richardson D.J."/>
            <person name="Moir J.W.B."/>
            <person name="Ferguson S.J."/>
            <person name="van Spanning R.J.M."/>
            <person name="Richardson P."/>
        </authorList>
    </citation>
    <scope>NUCLEOTIDE SEQUENCE [LARGE SCALE GENOMIC DNA]</scope>
    <source>
        <strain evidence="2">Pd 1222</strain>
    </source>
</reference>